<sequence length="84" mass="8948">MISGIEIRFTGKTTGSLEISLLSSSEIHRGNSTIGLEGEESGQEDDVGGPYVGLVSRRSPSFGGPPARLSPGGRGNYVWWRRPS</sequence>
<reference evidence="1" key="1">
    <citation type="journal article" date="2023" name="Nat. Commun.">
        <title>Diploid and tetraploid genomes of Acorus and the evolution of monocots.</title>
        <authorList>
            <person name="Ma L."/>
            <person name="Liu K.W."/>
            <person name="Li Z."/>
            <person name="Hsiao Y.Y."/>
            <person name="Qi Y."/>
            <person name="Fu T."/>
            <person name="Tang G.D."/>
            <person name="Zhang D."/>
            <person name="Sun W.H."/>
            <person name="Liu D.K."/>
            <person name="Li Y."/>
            <person name="Chen G.Z."/>
            <person name="Liu X.D."/>
            <person name="Liao X.Y."/>
            <person name="Jiang Y.T."/>
            <person name="Yu X."/>
            <person name="Hao Y."/>
            <person name="Huang J."/>
            <person name="Zhao X.W."/>
            <person name="Ke S."/>
            <person name="Chen Y.Y."/>
            <person name="Wu W.L."/>
            <person name="Hsu J.L."/>
            <person name="Lin Y.F."/>
            <person name="Huang M.D."/>
            <person name="Li C.Y."/>
            <person name="Huang L."/>
            <person name="Wang Z.W."/>
            <person name="Zhao X."/>
            <person name="Zhong W.Y."/>
            <person name="Peng D.H."/>
            <person name="Ahmad S."/>
            <person name="Lan S."/>
            <person name="Zhang J.S."/>
            <person name="Tsai W.C."/>
            <person name="Van de Peer Y."/>
            <person name="Liu Z.J."/>
        </authorList>
    </citation>
    <scope>NUCLEOTIDE SEQUENCE</scope>
    <source>
        <strain evidence="1">SCP</strain>
    </source>
</reference>
<evidence type="ECO:0000313" key="1">
    <source>
        <dbReference type="EMBL" id="KAK1267917.1"/>
    </source>
</evidence>
<dbReference type="Proteomes" id="UP001179952">
    <property type="component" value="Unassembled WGS sequence"/>
</dbReference>
<dbReference type="EMBL" id="JAUJYN010000006">
    <property type="protein sequence ID" value="KAK1267917.1"/>
    <property type="molecule type" value="Genomic_DNA"/>
</dbReference>
<accession>A0AAV9AV49</accession>
<name>A0AAV9AV49_ACOGR</name>
<dbReference type="AlphaFoldDB" id="A0AAV9AV49"/>
<protein>
    <submittedName>
        <fullName evidence="1">Uncharacterized protein</fullName>
    </submittedName>
</protein>
<keyword evidence="2" id="KW-1185">Reference proteome</keyword>
<organism evidence="1 2">
    <name type="scientific">Acorus gramineus</name>
    <name type="common">Dwarf sweet flag</name>
    <dbReference type="NCBI Taxonomy" id="55184"/>
    <lineage>
        <taxon>Eukaryota</taxon>
        <taxon>Viridiplantae</taxon>
        <taxon>Streptophyta</taxon>
        <taxon>Embryophyta</taxon>
        <taxon>Tracheophyta</taxon>
        <taxon>Spermatophyta</taxon>
        <taxon>Magnoliopsida</taxon>
        <taxon>Liliopsida</taxon>
        <taxon>Acoraceae</taxon>
        <taxon>Acorus</taxon>
    </lineage>
</organism>
<proteinExistence type="predicted"/>
<reference evidence="1" key="2">
    <citation type="submission" date="2023-06" db="EMBL/GenBank/DDBJ databases">
        <authorList>
            <person name="Ma L."/>
            <person name="Liu K.-W."/>
            <person name="Li Z."/>
            <person name="Hsiao Y.-Y."/>
            <person name="Qi Y."/>
            <person name="Fu T."/>
            <person name="Tang G."/>
            <person name="Zhang D."/>
            <person name="Sun W.-H."/>
            <person name="Liu D.-K."/>
            <person name="Li Y."/>
            <person name="Chen G.-Z."/>
            <person name="Liu X.-D."/>
            <person name="Liao X.-Y."/>
            <person name="Jiang Y.-T."/>
            <person name="Yu X."/>
            <person name="Hao Y."/>
            <person name="Huang J."/>
            <person name="Zhao X.-W."/>
            <person name="Ke S."/>
            <person name="Chen Y.-Y."/>
            <person name="Wu W.-L."/>
            <person name="Hsu J.-L."/>
            <person name="Lin Y.-F."/>
            <person name="Huang M.-D."/>
            <person name="Li C.-Y."/>
            <person name="Huang L."/>
            <person name="Wang Z.-W."/>
            <person name="Zhao X."/>
            <person name="Zhong W.-Y."/>
            <person name="Peng D.-H."/>
            <person name="Ahmad S."/>
            <person name="Lan S."/>
            <person name="Zhang J.-S."/>
            <person name="Tsai W.-C."/>
            <person name="Van De Peer Y."/>
            <person name="Liu Z.-J."/>
        </authorList>
    </citation>
    <scope>NUCLEOTIDE SEQUENCE</scope>
    <source>
        <strain evidence="1">SCP</strain>
        <tissue evidence="1">Leaves</tissue>
    </source>
</reference>
<comment type="caution">
    <text evidence="1">The sequence shown here is derived from an EMBL/GenBank/DDBJ whole genome shotgun (WGS) entry which is preliminary data.</text>
</comment>
<gene>
    <name evidence="1" type="ORF">QJS04_geneDACA006470</name>
</gene>
<evidence type="ECO:0000313" key="2">
    <source>
        <dbReference type="Proteomes" id="UP001179952"/>
    </source>
</evidence>